<dbReference type="InterPro" id="IPR000014">
    <property type="entry name" value="PAS"/>
</dbReference>
<dbReference type="EC" id="2.7.13.3" evidence="2"/>
<dbReference type="PANTHER" id="PTHR43304">
    <property type="entry name" value="PHYTOCHROME-LIKE PROTEIN CPH1"/>
    <property type="match status" value="1"/>
</dbReference>
<sequence length="412" mass="46092">MEAKEFYNNMLDRCPAGVCALDVAGYFTYLNSEACELLGYPDAEQLLGRSFDTVVDYYSQLPQRFTVADRLALVAATQEDIRCYEPVRLKKNNAEPFAVSIDASPLRDDKSAVIGVILVLRDVMERRRQSNTAPHRENDTPLHEDNHSSKKCELELSEPQRLAKIGLGSWVWDLRTGYTFSSTEVYRSIGVEKAAFDPSQKGFLAVIHPDDQQAVEAEFEQALRDQQPWASEYRILPANGDVRIVLERGHFETDDLGKPLRIIATVEDVTEQRKEENYQKQLIDILDNTSDVVALHDYEGKMIYVNTAGIELVGLGAGIYNNNADQNSPELPESVEDSILRFHPQWAADLILNEGVPTALSEGIWHGETALLNESGEEVPTSQVIIGHRDASGEVVQFSTVLRQIPKTRANG</sequence>
<evidence type="ECO:0000313" key="9">
    <source>
        <dbReference type="EMBL" id="BAU57879.1"/>
    </source>
</evidence>
<comment type="catalytic activity">
    <reaction evidence="1">
        <text>ATP + protein L-histidine = ADP + protein N-phospho-L-histidine.</text>
        <dbReference type="EC" id="2.7.13.3"/>
    </reaction>
</comment>
<feature type="domain" description="PAC" evidence="8">
    <location>
        <begin position="229"/>
        <end position="281"/>
    </location>
</feature>
<dbReference type="AlphaFoldDB" id="A0A0X8XCB9"/>
<dbReference type="PROSITE" id="PS50113">
    <property type="entry name" value="PAC"/>
    <property type="match status" value="2"/>
</dbReference>
<dbReference type="SMART" id="SM00086">
    <property type="entry name" value="PAC"/>
    <property type="match status" value="2"/>
</dbReference>
<evidence type="ECO:0000256" key="1">
    <source>
        <dbReference type="ARBA" id="ARBA00000085"/>
    </source>
</evidence>
<feature type="domain" description="PAS" evidence="7">
    <location>
        <begin position="278"/>
        <end position="315"/>
    </location>
</feature>
<keyword evidence="5" id="KW-0418">Kinase</keyword>
<reference evidence="9" key="1">
    <citation type="submission" date="2016-02" db="EMBL/GenBank/DDBJ databases">
        <title>Halorhodospira halochloris DSM-1059 complete genome, version 2.</title>
        <authorList>
            <person name="Tsukatani Y."/>
        </authorList>
    </citation>
    <scope>NUCLEOTIDE SEQUENCE</scope>
    <source>
        <strain evidence="9">DSM 1059</strain>
    </source>
</reference>
<dbReference type="PROSITE" id="PS50112">
    <property type="entry name" value="PAS"/>
    <property type="match status" value="2"/>
</dbReference>
<dbReference type="OrthoDB" id="5777124at2"/>
<dbReference type="InterPro" id="IPR052162">
    <property type="entry name" value="Sensor_kinase/Photoreceptor"/>
</dbReference>
<dbReference type="KEGG" id="hhk:HH1059_11850"/>
<dbReference type="InterPro" id="IPR035965">
    <property type="entry name" value="PAS-like_dom_sf"/>
</dbReference>
<evidence type="ECO:0000259" key="8">
    <source>
        <dbReference type="PROSITE" id="PS50113"/>
    </source>
</evidence>
<accession>A0A0X8XCB9</accession>
<dbReference type="Pfam" id="PF08447">
    <property type="entry name" value="PAS_3"/>
    <property type="match status" value="1"/>
</dbReference>
<dbReference type="InterPro" id="IPR013655">
    <property type="entry name" value="PAS_fold_3"/>
</dbReference>
<feature type="region of interest" description="Disordered" evidence="6">
    <location>
        <begin position="128"/>
        <end position="153"/>
    </location>
</feature>
<dbReference type="SMART" id="SM00091">
    <property type="entry name" value="PAS"/>
    <property type="match status" value="3"/>
</dbReference>
<dbReference type="Gene3D" id="3.30.450.20">
    <property type="entry name" value="PAS domain"/>
    <property type="match status" value="3"/>
</dbReference>
<dbReference type="SUPFAM" id="SSF55785">
    <property type="entry name" value="PYP-like sensor domain (PAS domain)"/>
    <property type="match status" value="3"/>
</dbReference>
<dbReference type="GO" id="GO:0004673">
    <property type="term" value="F:protein histidine kinase activity"/>
    <property type="evidence" value="ECO:0007669"/>
    <property type="project" value="UniProtKB-EC"/>
</dbReference>
<feature type="domain" description="PAC" evidence="8">
    <location>
        <begin position="83"/>
        <end position="135"/>
    </location>
</feature>
<evidence type="ECO:0000256" key="2">
    <source>
        <dbReference type="ARBA" id="ARBA00012438"/>
    </source>
</evidence>
<evidence type="ECO:0000313" key="10">
    <source>
        <dbReference type="Proteomes" id="UP000218890"/>
    </source>
</evidence>
<organism evidence="9 10">
    <name type="scientific">Halorhodospira halochloris</name>
    <name type="common">Ectothiorhodospira halochloris</name>
    <dbReference type="NCBI Taxonomy" id="1052"/>
    <lineage>
        <taxon>Bacteria</taxon>
        <taxon>Pseudomonadati</taxon>
        <taxon>Pseudomonadota</taxon>
        <taxon>Gammaproteobacteria</taxon>
        <taxon>Chromatiales</taxon>
        <taxon>Ectothiorhodospiraceae</taxon>
        <taxon>Halorhodospira</taxon>
    </lineage>
</organism>
<proteinExistence type="predicted"/>
<dbReference type="CDD" id="cd00130">
    <property type="entry name" value="PAS"/>
    <property type="match status" value="2"/>
</dbReference>
<keyword evidence="10" id="KW-1185">Reference proteome</keyword>
<dbReference type="PANTHER" id="PTHR43304:SF1">
    <property type="entry name" value="PAC DOMAIN-CONTAINING PROTEIN"/>
    <property type="match status" value="1"/>
</dbReference>
<feature type="domain" description="PAS" evidence="7">
    <location>
        <begin position="3"/>
        <end position="44"/>
    </location>
</feature>
<dbReference type="EMBL" id="AP017372">
    <property type="protein sequence ID" value="BAU57879.1"/>
    <property type="molecule type" value="Genomic_DNA"/>
</dbReference>
<dbReference type="Pfam" id="PF00989">
    <property type="entry name" value="PAS"/>
    <property type="match status" value="1"/>
</dbReference>
<dbReference type="Gene3D" id="2.10.70.100">
    <property type="match status" value="1"/>
</dbReference>
<dbReference type="Pfam" id="PF13188">
    <property type="entry name" value="PAS_8"/>
    <property type="match status" value="1"/>
</dbReference>
<evidence type="ECO:0000256" key="6">
    <source>
        <dbReference type="SAM" id="MobiDB-lite"/>
    </source>
</evidence>
<dbReference type="RefSeq" id="WP_096409216.1">
    <property type="nucleotide sequence ID" value="NZ_AP017372.2"/>
</dbReference>
<protein>
    <recommendedName>
        <fullName evidence="2">histidine kinase</fullName>
        <ecNumber evidence="2">2.7.13.3</ecNumber>
    </recommendedName>
</protein>
<dbReference type="InterPro" id="IPR000700">
    <property type="entry name" value="PAS-assoc_C"/>
</dbReference>
<dbReference type="InterPro" id="IPR013767">
    <property type="entry name" value="PAS_fold"/>
</dbReference>
<gene>
    <name evidence="9" type="ORF">HH1059_11850</name>
</gene>
<keyword evidence="4" id="KW-0808">Transferase</keyword>
<dbReference type="NCBIfam" id="TIGR00229">
    <property type="entry name" value="sensory_box"/>
    <property type="match status" value="2"/>
</dbReference>
<evidence type="ECO:0000256" key="5">
    <source>
        <dbReference type="ARBA" id="ARBA00022777"/>
    </source>
</evidence>
<evidence type="ECO:0000259" key="7">
    <source>
        <dbReference type="PROSITE" id="PS50112"/>
    </source>
</evidence>
<dbReference type="GO" id="GO:0006355">
    <property type="term" value="P:regulation of DNA-templated transcription"/>
    <property type="evidence" value="ECO:0007669"/>
    <property type="project" value="InterPro"/>
</dbReference>
<name>A0A0X8XCB9_HALHR</name>
<dbReference type="Proteomes" id="UP000218890">
    <property type="component" value="Chromosome"/>
</dbReference>
<evidence type="ECO:0000256" key="4">
    <source>
        <dbReference type="ARBA" id="ARBA00022679"/>
    </source>
</evidence>
<dbReference type="InterPro" id="IPR001610">
    <property type="entry name" value="PAC"/>
</dbReference>
<keyword evidence="3" id="KW-0597">Phosphoprotein</keyword>
<evidence type="ECO:0000256" key="3">
    <source>
        <dbReference type="ARBA" id="ARBA00022553"/>
    </source>
</evidence>